<name>A0ACB8WIK7_9TELE</name>
<dbReference type="Proteomes" id="UP000831701">
    <property type="component" value="Chromosome 9"/>
</dbReference>
<comment type="caution">
    <text evidence="1">The sequence shown here is derived from an EMBL/GenBank/DDBJ whole genome shotgun (WGS) entry which is preliminary data.</text>
</comment>
<sequence>EIFLVSQKFVSLFERVLVFDMSQPPRQNYTKSGIALLYNEETNNTYDVCLKLTKEVLTIQKLDVVCTSGSESQVNGGAEHNVPVVISKIFKDQVADQSGKLFVGDAVLQVNGINVEPCTHEEVVHLLRTAGDEVTITVRYLREVPSFLKLPLGSPGPSTDHSRVSSPLFDSGLHLNGNGNNTAPSPPSPSANEPKYEKRWLDAVSLPLLMARVSRYKAGTDKLSWIPPKTAFLPKILHVSSRMLTIKIVNKYCSSDDQISAADWGHAETTYNLYEVLFKVHKLWMAEDCWLQARLYLGLEHSPEQQDNESLCFSILVGHGQSHTFRVELATDLAIWEKSFQRAVFLEVQRIRSKSYMCSSQGNVLCFTIDFGSGFTCSEGTSKTVLWRYKFSQLKGSSDDGKTRVKLLFKNTESKQIEMKELEFANLTAVLHCIHSFIAAKVASMDPLFMCSQSFPGNYLNMRVSTMVRSKELSEALRKKIVAAYESGKGFKKISKEFDISHFHHPENCLQVEDIQNNCHHAQKRHKKPKLSFYLTISVPRRSTTSSSMNVFTFLRQTEPETLEISRAAEVFQTTLEVLKNRARQRNKRDVTAPELVSWEDVELIAELSQCLSLTQPTICQNSHLNKYRSISGNCNNRQNPLWGAANTPLVRWLPAEYEDGEREPKGWNRGWLHNGFQLPPPREVSEKILRSTSKIKDDVYSHLLVEWGQYIDHDITFTPQSTCNAAFCTGMECENVHPFFPIEVTGDITPGAPRCLPFCRSTPACFINFDSDIGQALQRQQMNAITSFIDASSVYGSTPKLESFLRDLSGCNGKLAVNDQFKDPKGRPYLPFVATLPSACRQDLQGDKVECFSAGDSRVNEALPLITLHILWLREHNRIAEALKFINGHWSPETIYQETRKIVGALHQIITMRDYVPKIIGLESFEHYIGTYGGYDPATNPSASNVFATAAFRFGHATISPILRRLNESFQEHEHFPHLRLHNTFFSPWRIVKEGGIEPILRGIIGTAAPAVSANMLMAEEVTERLVVLNVPKHMDLASLNLQRGRDHALPGYNDWRAFCGLKPIKTLGDFKEVVADSSIAEKILEIYKNPDNIDVWLGGLVENQLPGSRTGPLFACLIGKQMKALRDGDRFWWEAEGVFTQQQRAELFKGSLSRIMCDNSDISEASPDSFRFRKYPSGYISCDHLPSISLEAWREEKSQGTNNSKRPIPNPKAQGSDPLVHRSELQHMVAELGSYKQAHTSSPPLTLGNSRVVEGPAPLKELGSRAQAMRGEKVRMDAKDAVSRPHKQITSLNQEHSSKIPVKQSEDSIRCTDDKVIRSALSQWVAPELQRKFCYSQLSGLSLYQHWSQQTNVTTPSNGVQETCHSANLQDASHRISSAVDTLAGELSCKRGKNVSLPEEKSRELEQNLRQIVESTLKVFFDLATNESGINVLDIFGVLDSLSQGNHNDSRFIRLWFSLKMAPLLSYVNGNFLVQLSRQNFSCSSFHELIEALNDELETSQRTERKEIYTHFIQVYLSRKNLPEVLEKLSPNQKAELIMDPDSPAVDDKVIRKVLTSLTESRDVKQLDDFFQAIANINKQRNITFIQSATARDIILNLTLTALAPEFEDFEPEDFQLWFQVNLVPVMASLHPGSLVVIPKEHQLCILCSYTHWSSAKFDIPATAAVTGCEIKHAITQGDIHTYVAICSADKNAKKHWFMRTSSALEWIDHKSNKTLSTGNSSKALCNFTITEHACSLATNLTASNLVTLLNCSVESQRTYPVEVWKLLLQKSTTVLDQALVTFASMAPNSSHPSLSAALEALGEVRIANFSQAQFQSEDLVSSWFQINLRPFLGSPSANFLFCLSSKNFSCQTYQKVISALSSQRVYMDRERQQAVFTHFIKPFLSRNDSSDPGCVSFVRGSQEWLQANLGSFSGFATLQDIQTLNPNFSSADSLSALTPTQVAQLTLSSGASNDTDQIDRVFERLEEGNALENVDEFLTALTANGEVPDFPPVVRDRVMNRTFTIISPHFQHFEEDDWSVWFLLKLVPVLPSFTPVMLQNATANINCTNYHVVVSGMTKAFPAMPLPGRKGITGVLLAYLSKFVSVINEPGCRRGIENDAEWLEANLGPFSQYATYSDLKGFNISGEAVVGSLSPNQKAELIMDPDSPAVDDKVIRKVLTSLTESRDVEQLDEFFQAIANINKQPLAPEFEDFEPEDFQLWFQVNLVPVMASLHPGSLVVIPKNISCASYAAISQVQQTLSTGNSSKALCNFTITEHACSLAPNSSHPSLSAALEALGEVRIANFSQAQFQSEDLVSSWFQINLRPFLGSPSANFLFCLSSKNFSCQTYQKVISALSSQRVYMDRERQQAVFTHFIKPFLSRNDSSDPGCVSFVRGSREWLQANLGSFSGFATLQDIQTLNPNFSSGPPNDTDQIDRVFERLEEGNALENVDEFLTALTANGEVPDFPPVVRDRVMNRTFTIISPHFQHFEEDDWSVWFLLKLVPVLPSFTPVMLQNATANINCTNYHVVVSGMTKAFPAMPLPGRKGITGVLLAYLSKFVSVINEPGCRRGIENDAEWLEANLGPFSQYATYSDLKGFNISGEAVVGSLSPNQKAELIMDPDSPAVDDKVIRKVLTSLTESRDVEQLDEFFQAIANINKQRNITFIQSATARDIILNLTLTALAPEFEDFEPEDFQLWFQVNLVPVMASLHPGSLVVIPKEHQLCILCSYTHWSSAKFDIPATAAVTGCEIKHAITQGDIHTAKKHWFMRTSSALEWIGRSQVQQTLSTGNSSKALCNFTITEHACSLATNLTASNLVTLLNCSVESQRTYPVEVWKLLLQKSTTVLDQALVTFASMAPNSSHPSLSAALEALGEVRIANFSQAQFQSEDLVSSWFQINLRPFLGSPSANFLFCLSSKNFSCQTYQKVISALSSQRVYMDRERQQAVFTHFIKPFLSRNDSSDPGCVSFVRGSREWLQANLGSFSGFATLQDIQTLNPNFSSADSLSALTPTQVAQLTLSSGASNDTDQIDRVFERLEEGNALENVDEFLTALTANGEVPDFPPVVRDRVMNRTFTIISPHFQHFEEDDWSVWFLLKLVPVLPSFTPVMLQNATANINCTNYHVVVSGMTKAFPAMPLPGRKGITGVLLAYLSKFVSVINEPGCRRGIENDAEWLEANLGPFSQYATYSDLKGFNISGEAVVGSLSPNQKAELIMDPDSPAVDDKVIRKVLTSLTESRDVEQLDEFFQAIANINKQRNITFIQSATARDIILNLTLTALAPEFEDFEPEDFQLWFQVNLVPVMASLHPGSLVVIPKNISCASYAAISQVQQTLSTGNSSKALCNFTITEHACSLAPNSSHPSLSAALEALGEVRIANFSQAQFQSEDLVSSWFQINLRPFLGSPSANFLFCLSSKNFSCQTYQKVISALSSQRVYMDRERQQAVFTHFIKPFLSRNDSSDPGCVSFVRGSREWLQANLGSFSGFATLQDIQTLNPNFSSADSLSALTPTQVAQLTLSSGASNDTDQIDRVFERLEEGNALENVDEFLTALTANGEDSMSCPRFPTCCERSCNEQDFHHHQSPFPALRGRQDWSVWFLLKLVPVLPSFTPVMLQNATANINCTNYHVVVSGMTKAFPAMPLPGRKGITGVLLAYLSKFVSVINEPGCRRGIENDAEWLEANLGPFSQYATYSDLKGFNISGEAVVGSLSPNQKAELIMDPDSPAVDDKVIRKVLTSLTESRDVEQLDEFFQAIANINKQRNITFIQSATARDIILNLTLTALAPEFEDFEPEDFQLWFQVNLVPVMASLHPGSLVVIPKNISCASYAAISQVQQTLSTGNSSKALCNFTITEHACSLAPNSSHPSLSAALEALGEVRIANFSQAQFQSEDLVSSWFQINLRPFLGSPSANFLFCLSSKNFSCQTYQKVISALSSQRVYMDRERQQAVFTHFIKPFLSRNDSSDPGCVSFVRGSREWLQANLGSFSGFATLQDIQTLNPNFSSADSLSALTPTQVAQLTLSSGASNDTDQIDRVFERLEEGNALENVDEFLTALTANGEVPDFPPVVRDRVMNRTFTIISPHFQHFEEDDWSVWFLLKLVPVLPSFTPVMLQNATANINCTNYHVVVSGMTKAFPAMPLPGRKGITGVLLAYLSKFVSVINEPGCRRGIENDAEWLEANLGPFSQYQYATYSDLKGFNISGEAVVGSLSPNQKAELIMDPDSPAVDDKVIRKVLTSLTESRDVEQLDEFFQAIANINKQRNITFIQSATARDIILNLTLTALAPEFEDFEPEDFQLWFQVNLVPVMASLHPGSLVVIPKEHQLCILCSYTHWSSAKFDIPATAAVTGCEIKHAITQGDIHTLLSPRFLRGYESPTASNLVTLLNCSVESQRTYPVEVWKLLLQKSTTVLDQALVTFASMAPNSSHPSLSAALEALGEVRIANFSQAQFQSEDLVSSWFQINLRPFLGSPSANFLFCLSSKNFSCQTYQKVISALSSQRVYMDRERQQAVFTHFIKPFLSRNDSSDPGCVSFVRGSREWLQANLGSFSGFATLQDIQTLNPNFSSADSLSALTPTQVAQLTLSSGASNDTDQIDRVFERLEEGNALENVDEFLTALTANGEVPDFPPVVRDRVMNRTFTIISPHFQHFEEDDWSVWFLLKLVPVLPSFTPVMLQNATANINCTNYHVVVSGMTKAFPAMPLPGRKGITGVLLAYLSKFVSVINEPGCRRGIENDAEWLEANLGPFSQYATYSDLKGFNISGEAVVGSLSPNQKAELIMDPDSPAVDDKVIRKVLTSLTESRDVEQLDEFFQAIANINKQPLAPEFEDFEPEDFQLWFQVNLVPVMASLHPGSLVVIPKNISCASYAAISQVQQTLSTGNSSKALCNFTITEHACSLATNLTASNLVTLLNCSVESQRTYPVEVWKLLLQKSTTVLDQALVTFASMAPNSSHPSLSAALEALGEVRIANFSQAQFQSEDLVSSWFQINLRPFLGSPSANFLFCLSSKNFSCQTYQKVISALSSQRVYMDRERQQAVFTHFIKPFLSRNDSSDPGCVSFVRGSREWLQANLGSFSGFATLQDIQTLNPNFSSADSLSALTPTQVAQLTLSSGASNDTDQIDRVFERLEEGNALENVDEFPDSADSKRRGRLFFTLGERQSRAVPDFPPVVRDRVMNRTFTIISPHFQHFEEDDWSVWFLLKLVPVLPSFTSSDAPERNRKHKLHKLPCCLPGRKGITGVLLAYLSKFVSVINEPGCRRGIENDAEWLEANLGPFSQYATYSDLKGFNISGEAVVGSLSPNQKAELIMDPDSPAVDDKVIRKVLTSLTESRDVEQLDEFFQAIANINKQRNITFIQSATARDIILNLTLTALAPEFEDFEPEDFQLWFQVNLVPVMASLHPGSLVVIPKNISCASYAAISQVQQTLSTGNSSKALCNFTITEHACSLAPNSSHPSLSAALEALGEVRIANFSQAQFQSEDLVSSWFQINLRPFLGSPSANFLFCLSSKNFSCQTYQKVISALSSQRVYMDRERQQAVFTHFIKPFLSRNDSSDPGCVSFVRGSREWLQANLGSFSGFATLQDIQTLNPNFSSVSRFLVSAHSYSGGTVDTEFRGLQMTQTKSTVCLSCVGSVNDDRRWLKDNFGQFRVHASFIEFKALKNNFNGVEVADLLTLSQLAELAATPLQLTRMQDVTKIMRVINPVDFGAFFDIVSPAIEIHPANFTEEVKSALLQAVLDRGNLSSPAINDTEFLLWLRVRLRSLLVDLSPRLVTPLFDIVKNRSCNSSQEMITLLDTIHLTLSNNTKREIYKNILLFLQGPSPIRCYNGGSFYIYLRNTFLSFGFPDLSVFMSLLPKAHESELLNTISTSELRQFLSQPNVVASGSDICVIFNNYKSTPAFLETEDVPDDVKMVTLPCVWHLALSSNNRSEVNSWFDLRLRSYLRFLTKSLISSNEVQNASCLAFQKLVSVMGNFTYNSSDFGQGDVYTSVRTYLRAGSGARCYNASDAALNSTAWFVNYIGSFVTFVTLDDLTAFVSTSQSQVFFVDQANLKLFNNTAITENVTNFYISRLFEFNPTFNPVRLPGFFLCSSAVPSSAYSSMNEKDTILILNELKKSCNGTWNSEVSAALASNIQTISADTFVTLGNACSGLTSAQITSVAPSVLVSSLSTLGSVSTWNQEQTTIIIQIMIASGFQINSGSSLESLGTLVAGVPSESLEKIPASQLLSISQSSTFVSNMLAAPKVVQQTFVQKIISLDSSPAKVVVNVPNDMATEIPPSLLVFSGETVDISVMNKKKWTRDQASMFFEALGETNFDIEQLSPFVLHGFTCTSVQRMTKIRIQELVHACRPRRDRAKLVLKESQLTCMYNLLNENLTQDFTDYPSDMLLYFNNKNVQKANCRSYFSAVGAADFSVASSVLNKDSLLFNEARACLGISGVNLSKDNLEVLGNMACTLDSSYIQSADPYILEKLKTCKDFSDSQVAAIEALLLSGNTQYGGATTWNEQTLDSLGILPLYFTRNIWGRFKTKTKKVFLKTFMPNLRKRRTEKSKLKSLFNQISAFRTTRGAGCNVGNITEVTISDASFPFGYDQTQFDLCLDIPVLKDNLYSICEKVDDNDFQSIILKKLNQAFPAGISDQQVQILGSVSRVASLNDISKWNITKVDTLAALMKADDGSWEAAKSKEIITKYLSISGNSLGSTELNSIDSNLCSLDTSTLKTITPDSIRNAIPLNVASCSSEQKRVLYEISNTSSSSIRAKASTSLVFLPNLIGGAPLSDVVALSTQNPNMDIDTFRSLDPDVIKSLTTTNVQGLMGDQLQDLKAFENDTVIRTWLNLQSQSDLDTLGLGLTTNKTDPVTASPNANTSSTNTSAATATVTPPQGKNTHLIHFLQLFRGTPRRCLPGQLPRDIVSPACPGSSPGPPPGGTCLEHLPREASRGHPKQMPKPPQLTPLDVKEQRLYSELLPRPVTKGSPAGVQHVLGTDLTYYRQCEPSSCSGRTETETALSKGPRTPYSRSTPHRIPRGTRSNAFSRSTKHMWTGWANSHKPSSTLLESIELVQCSTTGTKTALLFLLNPRVDYRPNSPLQYPGVDLPGEAEKGTVPNLHAMLQRRVSQDSPTTSRDLRYSGRISSTPGALPPRSLRTTSVTSASGDGRVHLRVPSLRFLTGRQVGGIEEILEVFLPPSDNVPSRGQQLPTRTVNSVGRVLLPPSEAPDGLPESLRGRPIVLLHGLTELLPDPSFASKRSRTVTVLVLLLSMSKEIITKYLSISGNSLGSTELNSIDSNLCSLDTSTLKTITPDSIRNAIPLNVASCSSEQKRVLYEISNTSSSSIRAKASTSINAYYNFIKSYLGKNTFYPSFQLFRGDPEAFPGQPRDIVSPAPKQMPKPPQLTPLDMRRSSGSTPSSSRVT</sequence>
<feature type="non-terminal residue" evidence="1">
    <location>
        <position position="1"/>
    </location>
</feature>
<keyword evidence="2" id="KW-1185">Reference proteome</keyword>
<evidence type="ECO:0000313" key="2">
    <source>
        <dbReference type="Proteomes" id="UP000831701"/>
    </source>
</evidence>
<reference evidence="1" key="1">
    <citation type="submission" date="2022-04" db="EMBL/GenBank/DDBJ databases">
        <title>Jade perch genome.</title>
        <authorList>
            <person name="Chao B."/>
        </authorList>
    </citation>
    <scope>NUCLEOTIDE SEQUENCE</scope>
    <source>
        <strain evidence="1">CB-2022</strain>
    </source>
</reference>
<evidence type="ECO:0000313" key="1">
    <source>
        <dbReference type="EMBL" id="KAI3367910.1"/>
    </source>
</evidence>
<accession>A0ACB8WIK7</accession>
<protein>
    <submittedName>
        <fullName evidence="1">Uncharacterized protein</fullName>
    </submittedName>
</protein>
<dbReference type="EMBL" id="CM041539">
    <property type="protein sequence ID" value="KAI3367910.1"/>
    <property type="molecule type" value="Genomic_DNA"/>
</dbReference>
<proteinExistence type="predicted"/>
<organism evidence="1 2">
    <name type="scientific">Scortum barcoo</name>
    <name type="common">barcoo grunter</name>
    <dbReference type="NCBI Taxonomy" id="214431"/>
    <lineage>
        <taxon>Eukaryota</taxon>
        <taxon>Metazoa</taxon>
        <taxon>Chordata</taxon>
        <taxon>Craniata</taxon>
        <taxon>Vertebrata</taxon>
        <taxon>Euteleostomi</taxon>
        <taxon>Actinopterygii</taxon>
        <taxon>Neopterygii</taxon>
        <taxon>Teleostei</taxon>
        <taxon>Neoteleostei</taxon>
        <taxon>Acanthomorphata</taxon>
        <taxon>Eupercaria</taxon>
        <taxon>Centrarchiformes</taxon>
        <taxon>Terapontoidei</taxon>
        <taxon>Terapontidae</taxon>
        <taxon>Scortum</taxon>
    </lineage>
</organism>
<gene>
    <name evidence="1" type="ORF">L3Q82_026737</name>
</gene>